<proteinExistence type="inferred from homology"/>
<evidence type="ECO:0008006" key="5">
    <source>
        <dbReference type="Google" id="ProtNLM"/>
    </source>
</evidence>
<dbReference type="GO" id="GO:0031416">
    <property type="term" value="C:NatB complex"/>
    <property type="evidence" value="ECO:0007669"/>
    <property type="project" value="TreeGrafter"/>
</dbReference>
<sequence>MLKTGGITPPVMTEALDTGNVKSALTHCNKLLKKYPPPPAPGAPATNSPTAVARQLLTGLKILALVRANKLDEASTLTTALLAETPTDETVLTTLAHSLKPLDRPKELVGMWVNAWGRASKDVDEAKKALTKGGKNAKVVSGAELEKLLQHSEELGAQAFMAMVRTGHWAMAQSTAFKLYRAFAPPKGQEGAQAHQSLRYLYWSTMAAIMQSDYPSPPPPVPVLVMIPPPPQVREWEEAKKKEEEEDKKLLGDIANFTAEQAQANGHTPTSKLSPTRRKKRTLALSLAQRLVEMSVDMKDGNLIGEEAVLRGMSVERFWLWGEVMRRVGQMTEEDNVSDSSDKWAQAHKLMSSPLATRAAGSSLHVEELRAEIAKKAEDWKRECEGMAMRLSKGDRNWKTFTVFLDTLFHFLPNASETPDTETYPYRLKKTSSDVAKPEGAAETPEGKPEASEAPAETEASEPEKLLPLTIENTRAFFNELADADEAIQAARERASHLAVLELERRLKKHPNLSGDNAPDYVALLKEYFNKFGSKPVVVEDLLPYILELEAGSEERTKWDEFLGSVEHQTNDLQGLQTTINVLKLQRLTAAGASCTVDSEISFAKSCAKLYNAALPLGKDLVSTELQPADDLAVLAATALLTAYHLATQNGATDVQSYLLDTITLLEFASQKSRWAYPSRFLLTRLYRLVGAPALSLQHYGMANLKSIQYDTLAHHVLTRASTFSLSSVGDLGLVNECVESSQIYHVSGIETSDQLVKAFQYERYSQVAEFVLLDEKIENSFQRDLTKLEHFRMKNLHEGLTPESVEVELVELRFVWGRTHHDNRDLDLLPNYQPTGLPTVENLTSVAGAPVSKQWFNTMLKMWILVLHEASEQLWTEEEQASVLPQIATFDEDSLQQLTLPEQHLIKYSRALIGWLAPHHVPIKHAVMVNAVTTLAAAKAKHAASSASPSGTSTTPNPRSTSGRKANGLSNGTEGTAASNVGDGAIGVKVGDMKIITGMLTLHEPMDVPPPPKDLGEAVKEPPSELTDMLDGFQKMFDDTLAKPNALPWEHLHIAQIIHEAVYITHLLTARFALGSGKKKSHPTFRPLRAQSISLLDHAAKAISKIGEEDVTADVRKQWLAARRSSGVLDELTDEHILSVGRNYLESKKKMFEQLGKGMTKAQQSIAKAAAGVPAGSS</sequence>
<dbReference type="AlphaFoldDB" id="A0A0C3BH06"/>
<evidence type="ECO:0000313" key="4">
    <source>
        <dbReference type="Proteomes" id="UP000054097"/>
    </source>
</evidence>
<reference evidence="3 4" key="1">
    <citation type="submission" date="2014-04" db="EMBL/GenBank/DDBJ databases">
        <authorList>
            <consortium name="DOE Joint Genome Institute"/>
            <person name="Kuo A."/>
            <person name="Zuccaro A."/>
            <person name="Kohler A."/>
            <person name="Nagy L.G."/>
            <person name="Floudas D."/>
            <person name="Copeland A."/>
            <person name="Barry K.W."/>
            <person name="Cichocki N."/>
            <person name="Veneault-Fourrey C."/>
            <person name="LaButti K."/>
            <person name="Lindquist E.A."/>
            <person name="Lipzen A."/>
            <person name="Lundell T."/>
            <person name="Morin E."/>
            <person name="Murat C."/>
            <person name="Sun H."/>
            <person name="Tunlid A."/>
            <person name="Henrissat B."/>
            <person name="Grigoriev I.V."/>
            <person name="Hibbett D.S."/>
            <person name="Martin F."/>
            <person name="Nordberg H.P."/>
            <person name="Cantor M.N."/>
            <person name="Hua S.X."/>
        </authorList>
    </citation>
    <scope>NUCLEOTIDE SEQUENCE [LARGE SCALE GENOMIC DNA]</scope>
    <source>
        <strain evidence="3 4">MAFF 305830</strain>
    </source>
</reference>
<name>A0A0C3BH06_SERVB</name>
<comment type="similarity">
    <text evidence="1">Belongs to the MDM20/NAA25 family.</text>
</comment>
<feature type="compositionally biased region" description="Low complexity" evidence="2">
    <location>
        <begin position="944"/>
        <end position="965"/>
    </location>
</feature>
<feature type="region of interest" description="Disordered" evidence="2">
    <location>
        <begin position="418"/>
        <end position="466"/>
    </location>
</feature>
<keyword evidence="4" id="KW-1185">Reference proteome</keyword>
<dbReference type="Proteomes" id="UP000054097">
    <property type="component" value="Unassembled WGS sequence"/>
</dbReference>
<protein>
    <recommendedName>
        <fullName evidence="5">Actin cytoskeleton organization protein</fullName>
    </recommendedName>
</protein>
<dbReference type="HOGENOM" id="CLU_008075_1_0_1"/>
<organism evidence="3 4">
    <name type="scientific">Serendipita vermifera MAFF 305830</name>
    <dbReference type="NCBI Taxonomy" id="933852"/>
    <lineage>
        <taxon>Eukaryota</taxon>
        <taxon>Fungi</taxon>
        <taxon>Dikarya</taxon>
        <taxon>Basidiomycota</taxon>
        <taxon>Agaricomycotina</taxon>
        <taxon>Agaricomycetes</taxon>
        <taxon>Sebacinales</taxon>
        <taxon>Serendipitaceae</taxon>
        <taxon>Serendipita</taxon>
    </lineage>
</organism>
<evidence type="ECO:0000313" key="3">
    <source>
        <dbReference type="EMBL" id="KIM30746.1"/>
    </source>
</evidence>
<dbReference type="OrthoDB" id="1874341at2759"/>
<reference evidence="4" key="2">
    <citation type="submission" date="2015-01" db="EMBL/GenBank/DDBJ databases">
        <title>Evolutionary Origins and Diversification of the Mycorrhizal Mutualists.</title>
        <authorList>
            <consortium name="DOE Joint Genome Institute"/>
            <consortium name="Mycorrhizal Genomics Consortium"/>
            <person name="Kohler A."/>
            <person name="Kuo A."/>
            <person name="Nagy L.G."/>
            <person name="Floudas D."/>
            <person name="Copeland A."/>
            <person name="Barry K.W."/>
            <person name="Cichocki N."/>
            <person name="Veneault-Fourrey C."/>
            <person name="LaButti K."/>
            <person name="Lindquist E.A."/>
            <person name="Lipzen A."/>
            <person name="Lundell T."/>
            <person name="Morin E."/>
            <person name="Murat C."/>
            <person name="Riley R."/>
            <person name="Ohm R."/>
            <person name="Sun H."/>
            <person name="Tunlid A."/>
            <person name="Henrissat B."/>
            <person name="Grigoriev I.V."/>
            <person name="Hibbett D.S."/>
            <person name="Martin F."/>
        </authorList>
    </citation>
    <scope>NUCLEOTIDE SEQUENCE [LARGE SCALE GENOMIC DNA]</scope>
    <source>
        <strain evidence="4">MAFF 305830</strain>
    </source>
</reference>
<feature type="compositionally biased region" description="Polar residues" evidence="2">
    <location>
        <begin position="969"/>
        <end position="980"/>
    </location>
</feature>
<dbReference type="EMBL" id="KN824283">
    <property type="protein sequence ID" value="KIM30746.1"/>
    <property type="molecule type" value="Genomic_DNA"/>
</dbReference>
<dbReference type="PANTHER" id="PTHR22767">
    <property type="entry name" value="N-TERMINAL ACETYLTRANSFERASE-RELATED"/>
    <property type="match status" value="1"/>
</dbReference>
<gene>
    <name evidence="3" type="ORF">M408DRAFT_15264</name>
</gene>
<dbReference type="PANTHER" id="PTHR22767:SF3">
    <property type="entry name" value="N-ALPHA-ACETYLTRANSFERASE 25, NATB AUXILIARY SUBUNIT"/>
    <property type="match status" value="1"/>
</dbReference>
<accession>A0A0C3BH06</accession>
<evidence type="ECO:0000256" key="1">
    <source>
        <dbReference type="ARBA" id="ARBA00006298"/>
    </source>
</evidence>
<dbReference type="Pfam" id="PF09797">
    <property type="entry name" value="NatB_MDM20"/>
    <property type="match status" value="1"/>
</dbReference>
<dbReference type="InterPro" id="IPR019183">
    <property type="entry name" value="NAA25_NatB_aux_su"/>
</dbReference>
<feature type="region of interest" description="Disordered" evidence="2">
    <location>
        <begin position="943"/>
        <end position="984"/>
    </location>
</feature>
<dbReference type="STRING" id="933852.A0A0C3BH06"/>
<evidence type="ECO:0000256" key="2">
    <source>
        <dbReference type="SAM" id="MobiDB-lite"/>
    </source>
</evidence>